<name>K1X5N5_MARBU</name>
<evidence type="ECO:0000313" key="11">
    <source>
        <dbReference type="Proteomes" id="UP000006753"/>
    </source>
</evidence>
<evidence type="ECO:0000256" key="5">
    <source>
        <dbReference type="ARBA" id="ARBA00022833"/>
    </source>
</evidence>
<dbReference type="AlphaFoldDB" id="K1X5N5"/>
<dbReference type="EMBL" id="JH921429">
    <property type="protein sequence ID" value="EKD20432.1"/>
    <property type="molecule type" value="Genomic_DNA"/>
</dbReference>
<dbReference type="GO" id="GO:0046872">
    <property type="term" value="F:metal ion binding"/>
    <property type="evidence" value="ECO:0007669"/>
    <property type="project" value="UniProtKB-KW"/>
</dbReference>
<dbReference type="InParanoid" id="K1X5N5"/>
<evidence type="ECO:0000259" key="9">
    <source>
        <dbReference type="Pfam" id="PF00962"/>
    </source>
</evidence>
<sequence>MHLVSKDAAPTFHHTSAPISSSQDGSQTLISRSITSDIPRIFNSYQDGLCRFAQGRGKQPPSVVNDTRSRLLAAVVAQSNQAFTITRPLDWKHQVSENIPLPSCFDDLGSGESSEGICSNLLSSRECLHEVWVQKKSRGETTLEDPLIEMPVGKFDYALEMFFPLFSKYIYNLCNDEESLLYTTKSVLADFEADGLAYLELRTTPRAMPSANITKDDYVRLILSVTNAPSPQMKTKLILSIDRRNDAATALSVVALALKYRSQGVVGIDLCGDPTVGDVSIFRPAFQLAISENLPITIHFSEAPSCTKEELWTLLEYRPQRIGHVIHVPEDVREEIVRRGLGLELCLSCNVHAKMIPGTYGDHHFGWWKGKGCPIALSTDDVGVFGSALSNEYALIAEHFNLDNKEICELARSAVDMIFGGEKEKERLRKLMWR</sequence>
<dbReference type="CDD" id="cd00443">
    <property type="entry name" value="ADA_AMPD"/>
    <property type="match status" value="1"/>
</dbReference>
<dbReference type="GO" id="GO:0004000">
    <property type="term" value="F:adenosine deaminase activity"/>
    <property type="evidence" value="ECO:0007669"/>
    <property type="project" value="TreeGrafter"/>
</dbReference>
<dbReference type="KEGG" id="mbe:MBM_01114"/>
<dbReference type="SUPFAM" id="SSF51556">
    <property type="entry name" value="Metallo-dependent hydrolases"/>
    <property type="match status" value="1"/>
</dbReference>
<comment type="cofactor">
    <cofactor evidence="1">
        <name>Zn(2+)</name>
        <dbReference type="ChEBI" id="CHEBI:29105"/>
    </cofactor>
</comment>
<dbReference type="InterPro" id="IPR006330">
    <property type="entry name" value="Ado/ade_deaminase"/>
</dbReference>
<dbReference type="STRING" id="1072389.K1X5N5"/>
<reference evidence="10 11" key="1">
    <citation type="journal article" date="2012" name="BMC Genomics">
        <title>Sequencing the genome of Marssonina brunnea reveals fungus-poplar co-evolution.</title>
        <authorList>
            <person name="Zhu S."/>
            <person name="Cao Y.-Z."/>
            <person name="Jiang C."/>
            <person name="Tan B.-Y."/>
            <person name="Wang Z."/>
            <person name="Feng S."/>
            <person name="Zhang L."/>
            <person name="Su X.-H."/>
            <person name="Brejova B."/>
            <person name="Vinar T."/>
            <person name="Xu M."/>
            <person name="Wang M.-X."/>
            <person name="Zhang S.-G."/>
            <person name="Huang M.-R."/>
            <person name="Wu R."/>
            <person name="Zhou Y."/>
        </authorList>
    </citation>
    <scope>NUCLEOTIDE SEQUENCE [LARGE SCALE GENOMIC DNA]</scope>
    <source>
        <strain evidence="10 11">MB_m1</strain>
    </source>
</reference>
<feature type="compositionally biased region" description="Polar residues" evidence="8">
    <location>
        <begin position="13"/>
        <end position="27"/>
    </location>
</feature>
<dbReference type="Pfam" id="PF00962">
    <property type="entry name" value="A_deaminase"/>
    <property type="match status" value="1"/>
</dbReference>
<dbReference type="GO" id="GO:0009117">
    <property type="term" value="P:nucleotide metabolic process"/>
    <property type="evidence" value="ECO:0007669"/>
    <property type="project" value="UniProtKB-KW"/>
</dbReference>
<dbReference type="OMA" id="AVDQANC"/>
<evidence type="ECO:0000256" key="4">
    <source>
        <dbReference type="ARBA" id="ARBA00022801"/>
    </source>
</evidence>
<dbReference type="Gene3D" id="3.20.20.140">
    <property type="entry name" value="Metal-dependent hydrolases"/>
    <property type="match status" value="1"/>
</dbReference>
<dbReference type="Proteomes" id="UP000006753">
    <property type="component" value="Unassembled WGS sequence"/>
</dbReference>
<dbReference type="InterPro" id="IPR032466">
    <property type="entry name" value="Metal_Hydrolase"/>
</dbReference>
<feature type="region of interest" description="Disordered" evidence="8">
    <location>
        <begin position="1"/>
        <end position="27"/>
    </location>
</feature>
<comment type="similarity">
    <text evidence="2">Belongs to the metallo-dependent hydrolases superfamily. Adenosine and AMP deaminases family.</text>
</comment>
<organism evidence="10 11">
    <name type="scientific">Marssonina brunnea f. sp. multigermtubi (strain MB_m1)</name>
    <name type="common">Marssonina leaf spot fungus</name>
    <dbReference type="NCBI Taxonomy" id="1072389"/>
    <lineage>
        <taxon>Eukaryota</taxon>
        <taxon>Fungi</taxon>
        <taxon>Dikarya</taxon>
        <taxon>Ascomycota</taxon>
        <taxon>Pezizomycotina</taxon>
        <taxon>Leotiomycetes</taxon>
        <taxon>Helotiales</taxon>
        <taxon>Drepanopezizaceae</taxon>
        <taxon>Drepanopeziza</taxon>
    </lineage>
</organism>
<gene>
    <name evidence="10" type="ORF">MBM_01114</name>
</gene>
<evidence type="ECO:0000256" key="6">
    <source>
        <dbReference type="ARBA" id="ARBA00023080"/>
    </source>
</evidence>
<keyword evidence="3" id="KW-0479">Metal-binding</keyword>
<evidence type="ECO:0000256" key="1">
    <source>
        <dbReference type="ARBA" id="ARBA00001947"/>
    </source>
</evidence>
<dbReference type="eggNOG" id="KOG1097">
    <property type="taxonomic scope" value="Eukaryota"/>
</dbReference>
<keyword evidence="4" id="KW-0378">Hydrolase</keyword>
<keyword evidence="5" id="KW-0862">Zinc</keyword>
<dbReference type="PANTHER" id="PTHR11409">
    <property type="entry name" value="ADENOSINE DEAMINASE"/>
    <property type="match status" value="1"/>
</dbReference>
<dbReference type="InterPro" id="IPR001365">
    <property type="entry name" value="A_deaminase_dom"/>
</dbReference>
<dbReference type="HOGENOM" id="CLU_039228_3_1_1"/>
<protein>
    <recommendedName>
        <fullName evidence="9">Adenosine deaminase domain-containing protein</fullName>
    </recommendedName>
</protein>
<evidence type="ECO:0000256" key="3">
    <source>
        <dbReference type="ARBA" id="ARBA00022723"/>
    </source>
</evidence>
<accession>K1X5N5</accession>
<dbReference type="GO" id="GO:0006154">
    <property type="term" value="P:adenosine catabolic process"/>
    <property type="evidence" value="ECO:0007669"/>
    <property type="project" value="TreeGrafter"/>
</dbReference>
<keyword evidence="11" id="KW-1185">Reference proteome</keyword>
<comment type="catalytic activity">
    <reaction evidence="7">
        <text>N(6)-methyl-AMP + H2O + H(+) = IMP + methylamine</text>
        <dbReference type="Rhea" id="RHEA:16001"/>
        <dbReference type="ChEBI" id="CHEBI:15377"/>
        <dbReference type="ChEBI" id="CHEBI:15378"/>
        <dbReference type="ChEBI" id="CHEBI:58053"/>
        <dbReference type="ChEBI" id="CHEBI:59338"/>
        <dbReference type="ChEBI" id="CHEBI:144842"/>
    </reaction>
    <physiologicalReaction direction="left-to-right" evidence="7">
        <dbReference type="Rhea" id="RHEA:16002"/>
    </physiologicalReaction>
</comment>
<evidence type="ECO:0000313" key="10">
    <source>
        <dbReference type="EMBL" id="EKD20432.1"/>
    </source>
</evidence>
<evidence type="ECO:0000256" key="2">
    <source>
        <dbReference type="ARBA" id="ARBA00006676"/>
    </source>
</evidence>
<evidence type="ECO:0000256" key="7">
    <source>
        <dbReference type="ARBA" id="ARBA00048787"/>
    </source>
</evidence>
<keyword evidence="6" id="KW-0546">Nucleotide metabolism</keyword>
<evidence type="ECO:0000256" key="8">
    <source>
        <dbReference type="SAM" id="MobiDB-lite"/>
    </source>
</evidence>
<feature type="domain" description="Adenosine deaminase" evidence="9">
    <location>
        <begin position="158"/>
        <end position="430"/>
    </location>
</feature>
<dbReference type="GO" id="GO:0046103">
    <property type="term" value="P:inosine biosynthetic process"/>
    <property type="evidence" value="ECO:0007669"/>
    <property type="project" value="TreeGrafter"/>
</dbReference>
<proteinExistence type="inferred from homology"/>
<dbReference type="PANTHER" id="PTHR11409:SF42">
    <property type="entry name" value="ADENOSINE DEAMINASE-LIKE PROTEIN"/>
    <property type="match status" value="1"/>
</dbReference>
<dbReference type="OrthoDB" id="272271at2759"/>